<evidence type="ECO:0000313" key="1">
    <source>
        <dbReference type="EMBL" id="QNO43739.1"/>
    </source>
</evidence>
<gene>
    <name evidence="1" type="ORF">BCIMGCOA_00001</name>
</gene>
<name>A0A7G9Y6V5_9EURY</name>
<sequence length="134" mass="14859">MLYCDGRFSIFRYISLASPSPELEAMFAVFALCQKPSGTITFSTILETGVDPVFVMLKVYVAFSQMLTLSGAVTAMLRSREARVSAAKTENSRTAVNRAKNPFLDDTLLLHFCEKIRINAMKAPPKPTIAIFLE</sequence>
<organism evidence="1">
    <name type="scientific">Candidatus Methanogaster sp. ANME-2c ERB4</name>
    <dbReference type="NCBI Taxonomy" id="2759911"/>
    <lineage>
        <taxon>Archaea</taxon>
        <taxon>Methanobacteriati</taxon>
        <taxon>Methanobacteriota</taxon>
        <taxon>Stenosarchaea group</taxon>
        <taxon>Methanomicrobia</taxon>
        <taxon>Methanosarcinales</taxon>
        <taxon>ANME-2 cluster</taxon>
        <taxon>Candidatus Methanogasteraceae</taxon>
        <taxon>Candidatus Methanogaster</taxon>
    </lineage>
</organism>
<dbReference type="AlphaFoldDB" id="A0A7G9Y6V5"/>
<reference evidence="1" key="1">
    <citation type="submission" date="2020-06" db="EMBL/GenBank/DDBJ databases">
        <title>Unique genomic features of the anaerobic methanotrophic archaea.</title>
        <authorList>
            <person name="Chadwick G.L."/>
            <person name="Skennerton C.T."/>
            <person name="Laso-Perez R."/>
            <person name="Leu A.O."/>
            <person name="Speth D.R."/>
            <person name="Yu H."/>
            <person name="Morgan-Lang C."/>
            <person name="Hatzenpichler R."/>
            <person name="Goudeau D."/>
            <person name="Malmstrom R."/>
            <person name="Brazelton W.J."/>
            <person name="Woyke T."/>
            <person name="Hallam S.J."/>
            <person name="Tyson G.W."/>
            <person name="Wegener G."/>
            <person name="Boetius A."/>
            <person name="Orphan V."/>
        </authorList>
    </citation>
    <scope>NUCLEOTIDE SEQUENCE</scope>
</reference>
<accession>A0A7G9Y6V5</accession>
<protein>
    <submittedName>
        <fullName evidence="1">Uncharacterized protein</fullName>
    </submittedName>
</protein>
<proteinExistence type="predicted"/>
<dbReference type="EMBL" id="MT630858">
    <property type="protein sequence ID" value="QNO43739.1"/>
    <property type="molecule type" value="Genomic_DNA"/>
</dbReference>